<dbReference type="AlphaFoldDB" id="A0A8H4J682"/>
<reference evidence="1" key="1">
    <citation type="submission" date="2020-04" db="EMBL/GenBank/DDBJ databases">
        <title>Genome Assembly and Annotation of Botryosphaeria dothidea sdau 11-99, a Latent Pathogen of Apple Fruit Ring Rot in China.</title>
        <authorList>
            <person name="Yu C."/>
            <person name="Diao Y."/>
            <person name="Lu Q."/>
            <person name="Zhao J."/>
            <person name="Cui S."/>
            <person name="Peng C."/>
            <person name="He B."/>
            <person name="Liu H."/>
        </authorList>
    </citation>
    <scope>NUCLEOTIDE SEQUENCE [LARGE SCALE GENOMIC DNA]</scope>
    <source>
        <strain evidence="1">Sdau11-99</strain>
    </source>
</reference>
<evidence type="ECO:0000313" key="2">
    <source>
        <dbReference type="Proteomes" id="UP000572817"/>
    </source>
</evidence>
<evidence type="ECO:0000313" key="1">
    <source>
        <dbReference type="EMBL" id="KAF4311628.1"/>
    </source>
</evidence>
<comment type="caution">
    <text evidence="1">The sequence shown here is derived from an EMBL/GenBank/DDBJ whole genome shotgun (WGS) entry which is preliminary data.</text>
</comment>
<protein>
    <submittedName>
        <fullName evidence="1">Uncharacterized protein</fullName>
    </submittedName>
</protein>
<accession>A0A8H4J682</accession>
<gene>
    <name evidence="1" type="ORF">GTA08_BOTSDO12944</name>
</gene>
<organism evidence="1 2">
    <name type="scientific">Botryosphaeria dothidea</name>
    <dbReference type="NCBI Taxonomy" id="55169"/>
    <lineage>
        <taxon>Eukaryota</taxon>
        <taxon>Fungi</taxon>
        <taxon>Dikarya</taxon>
        <taxon>Ascomycota</taxon>
        <taxon>Pezizomycotina</taxon>
        <taxon>Dothideomycetes</taxon>
        <taxon>Dothideomycetes incertae sedis</taxon>
        <taxon>Botryosphaeriales</taxon>
        <taxon>Botryosphaeriaceae</taxon>
        <taxon>Botryosphaeria</taxon>
    </lineage>
</organism>
<name>A0A8H4J682_9PEZI</name>
<keyword evidence="2" id="KW-1185">Reference proteome</keyword>
<dbReference type="Proteomes" id="UP000572817">
    <property type="component" value="Unassembled WGS sequence"/>
</dbReference>
<proteinExistence type="predicted"/>
<sequence length="106" mass="11865">MSFGFGIGDFVAVSELCWKLYRNVYSVSRDAPEELRNICDELGGLSNTIHLLNDDMNDPQSVLRQSGQENRAQLAISIMKDTNNTLLRLEKISNKYDILQAQGSVA</sequence>
<dbReference type="EMBL" id="WWBZ02000009">
    <property type="protein sequence ID" value="KAF4311628.1"/>
    <property type="molecule type" value="Genomic_DNA"/>
</dbReference>
<dbReference type="OrthoDB" id="3942542at2759"/>